<sequence>GTNWQLSSLQSFNMRINCGASCYYITLAACVPDTGLHQSFHVLVQERRIGILDLKVSIARPLGIYVTLTTKCPKKDPLLRPHCNGMYDYDLAKWPEWPSSEIAFSDRKRFHLVKESELGSNDWITLYLELSLVSHDRSITDLYLSQLEIVQVAIETIKDWNESLDAKTATVVYIWYKDFAKALLGEPLDRKAVVRRVMNERSGLLTLVGDYWRGEEALSTTNKTLVGESLSGEEALSTNETLVQESLSGENALSSNKISKKQSAKLRRRLGVHRLYKNRGLRSR</sequence>
<protein>
    <submittedName>
        <fullName evidence="1">Uncharacterized protein</fullName>
    </submittedName>
</protein>
<dbReference type="Pfam" id="PF04776">
    <property type="entry name" value="protein_MS5"/>
    <property type="match status" value="1"/>
</dbReference>
<reference evidence="1 2" key="1">
    <citation type="submission" date="2022-03" db="EMBL/GenBank/DDBJ databases">
        <authorList>
            <person name="Nunn A."/>
            <person name="Chopra R."/>
            <person name="Nunn A."/>
            <person name="Contreras Garrido A."/>
        </authorList>
    </citation>
    <scope>NUCLEOTIDE SEQUENCE [LARGE SCALE GENOMIC DNA]</scope>
</reference>
<dbReference type="NCBIfam" id="TIGR01572">
    <property type="entry name" value="A_thl_para_3677"/>
    <property type="match status" value="1"/>
</dbReference>
<dbReference type="AlphaFoldDB" id="A0AAU9T010"/>
<dbReference type="EMBL" id="OU466863">
    <property type="protein sequence ID" value="CAH2077577.1"/>
    <property type="molecule type" value="Genomic_DNA"/>
</dbReference>
<dbReference type="PANTHER" id="PTHR31260">
    <property type="entry name" value="CYSTATIN/MONELLIN SUPERFAMILY PROTEIN"/>
    <property type="match status" value="1"/>
</dbReference>
<dbReference type="PANTHER" id="PTHR31260:SF46">
    <property type="entry name" value="UPF0725 PROTEIN EMB2204"/>
    <property type="match status" value="1"/>
</dbReference>
<name>A0AAU9T010_THLAR</name>
<evidence type="ECO:0000313" key="2">
    <source>
        <dbReference type="Proteomes" id="UP000836841"/>
    </source>
</evidence>
<organism evidence="1 2">
    <name type="scientific">Thlaspi arvense</name>
    <name type="common">Field penny-cress</name>
    <dbReference type="NCBI Taxonomy" id="13288"/>
    <lineage>
        <taxon>Eukaryota</taxon>
        <taxon>Viridiplantae</taxon>
        <taxon>Streptophyta</taxon>
        <taxon>Embryophyta</taxon>
        <taxon>Tracheophyta</taxon>
        <taxon>Spermatophyta</taxon>
        <taxon>Magnoliopsida</taxon>
        <taxon>eudicotyledons</taxon>
        <taxon>Gunneridae</taxon>
        <taxon>Pentapetalae</taxon>
        <taxon>rosids</taxon>
        <taxon>malvids</taxon>
        <taxon>Brassicales</taxon>
        <taxon>Brassicaceae</taxon>
        <taxon>Thlaspideae</taxon>
        <taxon>Thlaspi</taxon>
    </lineage>
</organism>
<dbReference type="InterPro" id="IPR006462">
    <property type="entry name" value="MS5"/>
</dbReference>
<keyword evidence="2" id="KW-1185">Reference proteome</keyword>
<feature type="non-terminal residue" evidence="1">
    <location>
        <position position="1"/>
    </location>
</feature>
<gene>
    <name evidence="1" type="ORF">TAV2_LOCUS25228</name>
</gene>
<evidence type="ECO:0000313" key="1">
    <source>
        <dbReference type="EMBL" id="CAH2077577.1"/>
    </source>
</evidence>
<proteinExistence type="predicted"/>
<accession>A0AAU9T010</accession>
<dbReference type="Proteomes" id="UP000836841">
    <property type="component" value="Chromosome 7"/>
</dbReference>